<feature type="transmembrane region" description="Helical" evidence="6">
    <location>
        <begin position="188"/>
        <end position="207"/>
    </location>
</feature>
<keyword evidence="5 6" id="KW-0472">Membrane</keyword>
<evidence type="ECO:0000256" key="2">
    <source>
        <dbReference type="ARBA" id="ARBA00005241"/>
    </source>
</evidence>
<protein>
    <recommendedName>
        <fullName evidence="7">Major facilitator superfamily associated domain-containing protein</fullName>
    </recommendedName>
</protein>
<name>A0AAV0X6D4_9HEMI</name>
<feature type="transmembrane region" description="Helical" evidence="6">
    <location>
        <begin position="228"/>
        <end position="253"/>
    </location>
</feature>
<feature type="transmembrane region" description="Helical" evidence="6">
    <location>
        <begin position="76"/>
        <end position="95"/>
    </location>
</feature>
<evidence type="ECO:0000256" key="1">
    <source>
        <dbReference type="ARBA" id="ARBA00004141"/>
    </source>
</evidence>
<dbReference type="InterPro" id="IPR036259">
    <property type="entry name" value="MFS_trans_sf"/>
</dbReference>
<evidence type="ECO:0000313" key="8">
    <source>
        <dbReference type="EMBL" id="CAI6363929.1"/>
    </source>
</evidence>
<feature type="transmembrane region" description="Helical" evidence="6">
    <location>
        <begin position="335"/>
        <end position="354"/>
    </location>
</feature>
<evidence type="ECO:0000256" key="3">
    <source>
        <dbReference type="ARBA" id="ARBA00022692"/>
    </source>
</evidence>
<feature type="transmembrane region" description="Helical" evidence="6">
    <location>
        <begin position="12"/>
        <end position="32"/>
    </location>
</feature>
<proteinExistence type="inferred from homology"/>
<dbReference type="EMBL" id="CARXXK010000003">
    <property type="protein sequence ID" value="CAI6363929.1"/>
    <property type="molecule type" value="Genomic_DNA"/>
</dbReference>
<feature type="transmembrane region" description="Helical" evidence="6">
    <location>
        <begin position="304"/>
        <end position="323"/>
    </location>
</feature>
<comment type="similarity">
    <text evidence="2">Belongs to the major facilitator superfamily. MFSD6 family.</text>
</comment>
<keyword evidence="3 6" id="KW-0812">Transmembrane</keyword>
<comment type="subcellular location">
    <subcellularLocation>
        <location evidence="1">Membrane</location>
        <topology evidence="1">Multi-pass membrane protein</topology>
    </subcellularLocation>
</comment>
<dbReference type="PANTHER" id="PTHR16172:SF37">
    <property type="entry name" value="RE36877P"/>
    <property type="match status" value="1"/>
</dbReference>
<dbReference type="AlphaFoldDB" id="A0AAV0X6D4"/>
<organism evidence="8 9">
    <name type="scientific">Macrosiphum euphorbiae</name>
    <name type="common">potato aphid</name>
    <dbReference type="NCBI Taxonomy" id="13131"/>
    <lineage>
        <taxon>Eukaryota</taxon>
        <taxon>Metazoa</taxon>
        <taxon>Ecdysozoa</taxon>
        <taxon>Arthropoda</taxon>
        <taxon>Hexapoda</taxon>
        <taxon>Insecta</taxon>
        <taxon>Pterygota</taxon>
        <taxon>Neoptera</taxon>
        <taxon>Paraneoptera</taxon>
        <taxon>Hemiptera</taxon>
        <taxon>Sternorrhyncha</taxon>
        <taxon>Aphidomorpha</taxon>
        <taxon>Aphidoidea</taxon>
        <taxon>Aphididae</taxon>
        <taxon>Macrosiphini</taxon>
        <taxon>Macrosiphum</taxon>
    </lineage>
</organism>
<accession>A0AAV0X6D4</accession>
<keyword evidence="9" id="KW-1185">Reference proteome</keyword>
<feature type="domain" description="Major facilitator superfamily associated" evidence="7">
    <location>
        <begin position="13"/>
        <end position="397"/>
    </location>
</feature>
<dbReference type="GO" id="GO:0016020">
    <property type="term" value="C:membrane"/>
    <property type="evidence" value="ECO:0007669"/>
    <property type="project" value="UniProtKB-SubCell"/>
</dbReference>
<dbReference type="InterPro" id="IPR051717">
    <property type="entry name" value="MFS_MFSD6"/>
</dbReference>
<feature type="transmembrane region" description="Helical" evidence="6">
    <location>
        <begin position="115"/>
        <end position="135"/>
    </location>
</feature>
<sequence length="430" mass="48345">MFYKFNINKKLLLIKLSFFFYDCGIAPINPFLPTIAKQRGIPVLVIGIIFTCMPILNIVARPITGYITDRWRCRKQVFLGASLLNAFFTPLIHFTPDFNDNGHAEDLDIMRHWKFWIFVGTITVRMLLWMVGDVLQDTICLEILGDDKKSYGRQRVWGAVGWGSSTLLIGACVDWYSVDKEQKNYLPAYLIAMAFLICHFIVASQLDNKQTCTSKNMTKDVIKILSDVKICAYLVWAVFAGIFAAYIWFYLFLYIEDLANIYHQERLPWIKTIQGAAVTAECCIGEIPIYIMAGYILKKIGHMTAFSVSFALFSVRFFLYSIIKDPLWVLPVELSNGITFTLAFVAGISYAAEVAPSGSAGTLQGLFGMAFHGIGLSLGSFMAGYTFKHMGSSASFELLSYVAFTTFLVQVSVSQLIMRMSKPIENGTSD</sequence>
<reference evidence="8 9" key="1">
    <citation type="submission" date="2023-01" db="EMBL/GenBank/DDBJ databases">
        <authorList>
            <person name="Whitehead M."/>
        </authorList>
    </citation>
    <scope>NUCLEOTIDE SEQUENCE [LARGE SCALE GENOMIC DNA]</scope>
</reference>
<feature type="transmembrane region" description="Helical" evidence="6">
    <location>
        <begin position="44"/>
        <end position="64"/>
    </location>
</feature>
<gene>
    <name evidence="8" type="ORF">MEUPH1_LOCUS18815</name>
</gene>
<evidence type="ECO:0000313" key="9">
    <source>
        <dbReference type="Proteomes" id="UP001160148"/>
    </source>
</evidence>
<dbReference type="Gene3D" id="1.20.1250.20">
    <property type="entry name" value="MFS general substrate transporter like domains"/>
    <property type="match status" value="2"/>
</dbReference>
<evidence type="ECO:0000256" key="4">
    <source>
        <dbReference type="ARBA" id="ARBA00022989"/>
    </source>
</evidence>
<dbReference type="Pfam" id="PF12832">
    <property type="entry name" value="MFS_1_like"/>
    <property type="match status" value="1"/>
</dbReference>
<dbReference type="SUPFAM" id="SSF103473">
    <property type="entry name" value="MFS general substrate transporter"/>
    <property type="match status" value="1"/>
</dbReference>
<evidence type="ECO:0000256" key="5">
    <source>
        <dbReference type="ARBA" id="ARBA00023136"/>
    </source>
</evidence>
<comment type="caution">
    <text evidence="8">The sequence shown here is derived from an EMBL/GenBank/DDBJ whole genome shotgun (WGS) entry which is preliminary data.</text>
</comment>
<keyword evidence="4 6" id="KW-1133">Transmembrane helix</keyword>
<dbReference type="Proteomes" id="UP001160148">
    <property type="component" value="Unassembled WGS sequence"/>
</dbReference>
<dbReference type="InterPro" id="IPR024989">
    <property type="entry name" value="MFS_assoc_dom"/>
</dbReference>
<feature type="transmembrane region" description="Helical" evidence="6">
    <location>
        <begin position="398"/>
        <end position="418"/>
    </location>
</feature>
<evidence type="ECO:0000256" key="6">
    <source>
        <dbReference type="SAM" id="Phobius"/>
    </source>
</evidence>
<evidence type="ECO:0000259" key="7">
    <source>
        <dbReference type="Pfam" id="PF12832"/>
    </source>
</evidence>
<dbReference type="PANTHER" id="PTHR16172">
    <property type="entry name" value="MAJOR FACILITATOR SUPERFAMILY DOMAIN-CONTAINING PROTEIN 6-LIKE"/>
    <property type="match status" value="1"/>
</dbReference>
<feature type="transmembrane region" description="Helical" evidence="6">
    <location>
        <begin position="366"/>
        <end position="386"/>
    </location>
</feature>
<feature type="transmembrane region" description="Helical" evidence="6">
    <location>
        <begin position="156"/>
        <end position="176"/>
    </location>
</feature>